<dbReference type="Pfam" id="PF16113">
    <property type="entry name" value="ECH_2"/>
    <property type="match status" value="1"/>
</dbReference>
<evidence type="ECO:0000256" key="2">
    <source>
        <dbReference type="RuleBase" id="RU369070"/>
    </source>
</evidence>
<dbReference type="EC" id="3.1.2.4" evidence="2"/>
<gene>
    <name evidence="4" type="ORF">MNEG_7608</name>
</gene>
<comment type="function">
    <text evidence="2">Hydrolyzes 3-hydroxyisobutyryl-CoA (HIBYL-CoA), a saline catabolite. Has high activity toward isobutyryl-CoA. Could be an isobutyryl-CoA dehydrogenase that functions in valine catabolism.</text>
</comment>
<dbReference type="InterPro" id="IPR045004">
    <property type="entry name" value="ECH_dom"/>
</dbReference>
<evidence type="ECO:0000259" key="3">
    <source>
        <dbReference type="Pfam" id="PF16113"/>
    </source>
</evidence>
<dbReference type="PANTHER" id="PTHR43176:SF5">
    <property type="entry name" value="3-HYDROXYISOBUTYRYL-COA HYDROLASE-LIKE PROTEIN 4, MITOCHONDRIAL"/>
    <property type="match status" value="1"/>
</dbReference>
<comment type="pathway">
    <text evidence="2">Amino-acid degradation; L-valine degradation.</text>
</comment>
<dbReference type="STRING" id="145388.A0A0D2KYR9"/>
<name>A0A0D2KYR9_9CHLO</name>
<protein>
    <recommendedName>
        <fullName evidence="2">3-hydroxyisobutyryl-CoA hydrolase</fullName>
        <shortName evidence="2">HIB-CoA hydrolase</shortName>
        <shortName evidence="2">HIBYL-CoA-H</shortName>
        <ecNumber evidence="2">3.1.2.4</ecNumber>
    </recommendedName>
    <alternativeName>
        <fullName evidence="2">3-hydroxyisobutyryl-coenzyme A hydrolase</fullName>
    </alternativeName>
</protein>
<evidence type="ECO:0000313" key="5">
    <source>
        <dbReference type="Proteomes" id="UP000054498"/>
    </source>
</evidence>
<dbReference type="KEGG" id="mng:MNEG_7608"/>
<dbReference type="RefSeq" id="XP_013899373.1">
    <property type="nucleotide sequence ID" value="XM_014043919.1"/>
</dbReference>
<feature type="domain" description="Enoyl-CoA hydratase/isomerase" evidence="3">
    <location>
        <begin position="32"/>
        <end position="136"/>
    </location>
</feature>
<dbReference type="Proteomes" id="UP000054498">
    <property type="component" value="Unassembled WGS sequence"/>
</dbReference>
<dbReference type="InterPro" id="IPR032259">
    <property type="entry name" value="HIBYL-CoA-H"/>
</dbReference>
<dbReference type="GO" id="GO:0003860">
    <property type="term" value="F:3-hydroxyisobutyryl-CoA hydrolase activity"/>
    <property type="evidence" value="ECO:0007669"/>
    <property type="project" value="UniProtKB-UniRule"/>
</dbReference>
<proteinExistence type="inferred from homology"/>
<evidence type="ECO:0000256" key="1">
    <source>
        <dbReference type="ARBA" id="ARBA00022801"/>
    </source>
</evidence>
<dbReference type="PANTHER" id="PTHR43176">
    <property type="entry name" value="3-HYDROXYISOBUTYRYL-COA HYDROLASE-RELATED"/>
    <property type="match status" value="1"/>
</dbReference>
<organism evidence="4 5">
    <name type="scientific">Monoraphidium neglectum</name>
    <dbReference type="NCBI Taxonomy" id="145388"/>
    <lineage>
        <taxon>Eukaryota</taxon>
        <taxon>Viridiplantae</taxon>
        <taxon>Chlorophyta</taxon>
        <taxon>core chlorophytes</taxon>
        <taxon>Chlorophyceae</taxon>
        <taxon>CS clade</taxon>
        <taxon>Sphaeropleales</taxon>
        <taxon>Selenastraceae</taxon>
        <taxon>Monoraphidium</taxon>
    </lineage>
</organism>
<comment type="catalytic activity">
    <reaction evidence="2">
        <text>3-hydroxy-2-methylpropanoyl-CoA + H2O = 3-hydroxy-2-methylpropanoate + CoA + H(+)</text>
        <dbReference type="Rhea" id="RHEA:20888"/>
        <dbReference type="ChEBI" id="CHEBI:11805"/>
        <dbReference type="ChEBI" id="CHEBI:15377"/>
        <dbReference type="ChEBI" id="CHEBI:15378"/>
        <dbReference type="ChEBI" id="CHEBI:57287"/>
        <dbReference type="ChEBI" id="CHEBI:57340"/>
        <dbReference type="EC" id="3.1.2.4"/>
    </reaction>
</comment>
<dbReference type="OrthoDB" id="16820at2759"/>
<evidence type="ECO:0000313" key="4">
    <source>
        <dbReference type="EMBL" id="KIZ00354.1"/>
    </source>
</evidence>
<keyword evidence="5" id="KW-1185">Reference proteome</keyword>
<dbReference type="Gene3D" id="3.90.226.10">
    <property type="entry name" value="2-enoyl-CoA Hydratase, Chain A, domain 1"/>
    <property type="match status" value="1"/>
</dbReference>
<reference evidence="4 5" key="1">
    <citation type="journal article" date="2013" name="BMC Genomics">
        <title>Reconstruction of the lipid metabolism for the microalga Monoraphidium neglectum from its genome sequence reveals characteristics suitable for biofuel production.</title>
        <authorList>
            <person name="Bogen C."/>
            <person name="Al-Dilaimi A."/>
            <person name="Albersmeier A."/>
            <person name="Wichmann J."/>
            <person name="Grundmann M."/>
            <person name="Rupp O."/>
            <person name="Lauersen K.J."/>
            <person name="Blifernez-Klassen O."/>
            <person name="Kalinowski J."/>
            <person name="Goesmann A."/>
            <person name="Mussgnug J.H."/>
            <person name="Kruse O."/>
        </authorList>
    </citation>
    <scope>NUCLEOTIDE SEQUENCE [LARGE SCALE GENOMIC DNA]</scope>
    <source>
        <strain evidence="4 5">SAG 48.87</strain>
    </source>
</reference>
<dbReference type="AlphaFoldDB" id="A0A0D2KYR9"/>
<keyword evidence="1 2" id="KW-0378">Hydrolase</keyword>
<dbReference type="GeneID" id="25740484"/>
<dbReference type="EMBL" id="KK101581">
    <property type="protein sequence ID" value="KIZ00354.1"/>
    <property type="molecule type" value="Genomic_DNA"/>
</dbReference>
<accession>A0A0D2KYR9</accession>
<comment type="similarity">
    <text evidence="2">Belongs to the enoyl-CoA hydratase/isomerase family.</text>
</comment>
<dbReference type="GO" id="GO:0006574">
    <property type="term" value="P:L-valine catabolic process"/>
    <property type="evidence" value="ECO:0007669"/>
    <property type="project" value="UniProtKB-UniRule"/>
</dbReference>
<dbReference type="SUPFAM" id="SSF52096">
    <property type="entry name" value="ClpP/crotonase"/>
    <property type="match status" value="1"/>
</dbReference>
<sequence length="168" mass="17341">MPRFVQELAACSASSGCGSGDGSCGRGVDQGEAADLLRAALAALRSSSPGSQVITLRHYAALHAAAVAAEAAGPAAEAASAPPLVSLRDVMSHEYRMAVRRVAQPDFLEGVRALLVDKDRCPKWRPRDLEEVDADVAPRLAAPLPAGTGGLDLGETDTAVLAASRRLD</sequence>
<dbReference type="InterPro" id="IPR029045">
    <property type="entry name" value="ClpP/crotonase-like_dom_sf"/>
</dbReference>